<feature type="domain" description="AB hydrolase-1" evidence="1">
    <location>
        <begin position="55"/>
        <end position="152"/>
    </location>
</feature>
<dbReference type="AlphaFoldDB" id="H9BWJ5"/>
<dbReference type="InterPro" id="IPR029058">
    <property type="entry name" value="AB_hydrolase_fold"/>
</dbReference>
<dbReference type="EMBL" id="JQ085817">
    <property type="protein sequence ID" value="AFD03167.1"/>
    <property type="molecule type" value="Genomic_DNA"/>
</dbReference>
<dbReference type="InterPro" id="IPR000073">
    <property type="entry name" value="AB_hydrolase_1"/>
</dbReference>
<name>H9BWJ5_9BACT</name>
<accession>H9BWJ5</accession>
<dbReference type="Gene3D" id="3.40.50.1820">
    <property type="entry name" value="alpha/beta hydrolase"/>
    <property type="match status" value="2"/>
</dbReference>
<dbReference type="InterPro" id="IPR050266">
    <property type="entry name" value="AB_hydrolase_sf"/>
</dbReference>
<dbReference type="PANTHER" id="PTHR43798:SF28">
    <property type="entry name" value="AB HYDROLASE-1 DOMAIN-CONTAINING PROTEIN"/>
    <property type="match status" value="1"/>
</dbReference>
<protein>
    <submittedName>
        <fullName evidence="2">Alpha/beta superfamily-like protein</fullName>
    </submittedName>
</protein>
<reference evidence="2" key="1">
    <citation type="submission" date="2011-11" db="EMBL/GenBank/DDBJ databases">
        <title>Construction and analysis of a metagenome of deep-sea sediment.</title>
        <authorList>
            <person name="Huo Y.-Y."/>
            <person name="Cheng H."/>
            <person name="Wu M."/>
        </authorList>
    </citation>
    <scope>NUCLEOTIDE SEQUENCE</scope>
</reference>
<dbReference type="Pfam" id="PF00561">
    <property type="entry name" value="Abhydrolase_1"/>
    <property type="match status" value="1"/>
</dbReference>
<dbReference type="SUPFAM" id="SSF53474">
    <property type="entry name" value="alpha/beta-Hydrolases"/>
    <property type="match status" value="1"/>
</dbReference>
<evidence type="ECO:0000259" key="1">
    <source>
        <dbReference type="Pfam" id="PF00561"/>
    </source>
</evidence>
<dbReference type="PANTHER" id="PTHR43798">
    <property type="entry name" value="MONOACYLGLYCEROL LIPASE"/>
    <property type="match status" value="1"/>
</dbReference>
<dbReference type="GO" id="GO:0016020">
    <property type="term" value="C:membrane"/>
    <property type="evidence" value="ECO:0007669"/>
    <property type="project" value="TreeGrafter"/>
</dbReference>
<sequence length="239" mass="25643">MQTPVIVDSFIEGPGGVLHMQQSGIPGIGLTLVYVPGMLGRAEDFSDDYQRFAPRHCAAVSLRGRGRSAAPDHGYTFSDHVDDLEQLVDHLDQQSVVFLTHSAGSAFAAGLLQRRPNLAGGMIVIDYPPLYPAPDSSWANAVSEGRDEQAQHVISRLHLEGETVLLLDAIPAELPTLVVTGDSSEAMLGPVDAEKLYQARLSHCQVACIAGAGHEPWLADGDLFWSTITTFVEAIDTDA</sequence>
<organism evidence="2">
    <name type="scientific">uncultured bacterium W5-102b</name>
    <dbReference type="NCBI Taxonomy" id="1130996"/>
    <lineage>
        <taxon>Bacteria</taxon>
        <taxon>environmental samples</taxon>
    </lineage>
</organism>
<proteinExistence type="predicted"/>
<evidence type="ECO:0000313" key="2">
    <source>
        <dbReference type="EMBL" id="AFD03167.1"/>
    </source>
</evidence>